<feature type="compositionally biased region" description="Polar residues" evidence="2">
    <location>
        <begin position="4276"/>
        <end position="4288"/>
    </location>
</feature>
<feature type="compositionally biased region" description="Low complexity" evidence="2">
    <location>
        <begin position="346"/>
        <end position="360"/>
    </location>
</feature>
<feature type="compositionally biased region" description="Basic and acidic residues" evidence="2">
    <location>
        <begin position="4161"/>
        <end position="4175"/>
    </location>
</feature>
<feature type="region of interest" description="Disordered" evidence="2">
    <location>
        <begin position="2624"/>
        <end position="2840"/>
    </location>
</feature>
<feature type="compositionally biased region" description="Low complexity" evidence="2">
    <location>
        <begin position="6271"/>
        <end position="6285"/>
    </location>
</feature>
<feature type="compositionally biased region" description="Basic and acidic residues" evidence="2">
    <location>
        <begin position="2793"/>
        <end position="2803"/>
    </location>
</feature>
<feature type="compositionally biased region" description="Basic and acidic residues" evidence="2">
    <location>
        <begin position="4313"/>
        <end position="4327"/>
    </location>
</feature>
<feature type="region of interest" description="Disordered" evidence="2">
    <location>
        <begin position="296"/>
        <end position="766"/>
    </location>
</feature>
<feature type="compositionally biased region" description="Basic and acidic residues" evidence="2">
    <location>
        <begin position="2700"/>
        <end position="2713"/>
    </location>
</feature>
<feature type="compositionally biased region" description="Basic and acidic residues" evidence="2">
    <location>
        <begin position="3026"/>
        <end position="3035"/>
    </location>
</feature>
<proteinExistence type="predicted"/>
<feature type="compositionally biased region" description="Pro residues" evidence="2">
    <location>
        <begin position="1672"/>
        <end position="1682"/>
    </location>
</feature>
<feature type="domain" description="Outer membrane channel protein CpnT-like N-terminal" evidence="4">
    <location>
        <begin position="13"/>
        <end position="148"/>
    </location>
</feature>
<comment type="caution">
    <text evidence="5">The sequence shown here is derived from an EMBL/GenBank/DDBJ whole genome shotgun (WGS) entry which is preliminary data.</text>
</comment>
<feature type="compositionally biased region" description="Basic and acidic residues" evidence="2">
    <location>
        <begin position="4245"/>
        <end position="4274"/>
    </location>
</feature>
<dbReference type="InterPro" id="IPR028908">
    <property type="entry name" value="Tox-PL_dom"/>
</dbReference>
<feature type="compositionally biased region" description="Low complexity" evidence="2">
    <location>
        <begin position="528"/>
        <end position="591"/>
    </location>
</feature>
<dbReference type="EMBL" id="VMSD01000002">
    <property type="protein sequence ID" value="KAF0848297.1"/>
    <property type="molecule type" value="Genomic_DNA"/>
</dbReference>
<keyword evidence="6" id="KW-1185">Reference proteome</keyword>
<evidence type="ECO:0000313" key="5">
    <source>
        <dbReference type="EMBL" id="KAF0848297.1"/>
    </source>
</evidence>
<feature type="compositionally biased region" description="Low complexity" evidence="2">
    <location>
        <begin position="506"/>
        <end position="518"/>
    </location>
</feature>
<feature type="region of interest" description="Disordered" evidence="2">
    <location>
        <begin position="4613"/>
        <end position="4651"/>
    </location>
</feature>
<feature type="compositionally biased region" description="Polar residues" evidence="2">
    <location>
        <begin position="2823"/>
        <end position="2835"/>
    </location>
</feature>
<feature type="compositionally biased region" description="Basic and acidic residues" evidence="2">
    <location>
        <begin position="4381"/>
        <end position="4430"/>
    </location>
</feature>
<feature type="region of interest" description="Disordered" evidence="2">
    <location>
        <begin position="4089"/>
        <end position="4458"/>
    </location>
</feature>
<feature type="compositionally biased region" description="Basic and acidic residues" evidence="2">
    <location>
        <begin position="720"/>
        <end position="730"/>
    </location>
</feature>
<feature type="compositionally biased region" description="Basic and acidic residues" evidence="2">
    <location>
        <begin position="4625"/>
        <end position="4634"/>
    </location>
</feature>
<organism evidence="5 6">
    <name type="scientific">Nocardia caishijiensis</name>
    <dbReference type="NCBI Taxonomy" id="184756"/>
    <lineage>
        <taxon>Bacteria</taxon>
        <taxon>Bacillati</taxon>
        <taxon>Actinomycetota</taxon>
        <taxon>Actinomycetes</taxon>
        <taxon>Mycobacteriales</taxon>
        <taxon>Nocardiaceae</taxon>
        <taxon>Nocardia</taxon>
    </lineage>
</organism>
<feature type="compositionally biased region" description="Low complexity" evidence="2">
    <location>
        <begin position="402"/>
        <end position="417"/>
    </location>
</feature>
<feature type="compositionally biased region" description="Basic and acidic residues" evidence="2">
    <location>
        <begin position="3334"/>
        <end position="3345"/>
    </location>
</feature>
<evidence type="ECO:0000313" key="6">
    <source>
        <dbReference type="Proteomes" id="UP000798951"/>
    </source>
</evidence>
<accession>A0ABQ6YR35</accession>
<feature type="compositionally biased region" description="Basic and acidic residues" evidence="2">
    <location>
        <begin position="2726"/>
        <end position="2740"/>
    </location>
</feature>
<feature type="compositionally biased region" description="Basic and acidic residues" evidence="2">
    <location>
        <begin position="2231"/>
        <end position="2241"/>
    </location>
</feature>
<feature type="compositionally biased region" description="Basic and acidic residues" evidence="2">
    <location>
        <begin position="4140"/>
        <end position="4151"/>
    </location>
</feature>
<feature type="region of interest" description="Disordered" evidence="2">
    <location>
        <begin position="3710"/>
        <end position="3730"/>
    </location>
</feature>
<feature type="compositionally biased region" description="Basic and acidic residues" evidence="2">
    <location>
        <begin position="1283"/>
        <end position="1303"/>
    </location>
</feature>
<feature type="compositionally biased region" description="Low complexity" evidence="2">
    <location>
        <begin position="437"/>
        <end position="463"/>
    </location>
</feature>
<feature type="region of interest" description="Disordered" evidence="2">
    <location>
        <begin position="5670"/>
        <end position="5689"/>
    </location>
</feature>
<dbReference type="Pfam" id="PF15644">
    <property type="entry name" value="Gln_amidase"/>
    <property type="match status" value="2"/>
</dbReference>
<feature type="compositionally biased region" description="Basic and acidic residues" evidence="2">
    <location>
        <begin position="2752"/>
        <end position="2764"/>
    </location>
</feature>
<feature type="compositionally biased region" description="Basic and acidic residues" evidence="2">
    <location>
        <begin position="2649"/>
        <end position="2667"/>
    </location>
</feature>
<protein>
    <submittedName>
        <fullName evidence="5">Papain fold toxin 1 (Glutamine deamidase) of polymorphic toxin system</fullName>
    </submittedName>
</protein>
<feature type="compositionally biased region" description="Polar residues" evidence="2">
    <location>
        <begin position="6286"/>
        <end position="6295"/>
    </location>
</feature>
<feature type="compositionally biased region" description="Polar residues" evidence="2">
    <location>
        <begin position="361"/>
        <end position="381"/>
    </location>
</feature>
<feature type="compositionally biased region" description="Polar residues" evidence="2">
    <location>
        <begin position="418"/>
        <end position="428"/>
    </location>
</feature>
<feature type="compositionally biased region" description="Low complexity" evidence="2">
    <location>
        <begin position="6335"/>
        <end position="6353"/>
    </location>
</feature>
<feature type="coiled-coil region" evidence="1">
    <location>
        <begin position="1117"/>
        <end position="1144"/>
    </location>
</feature>
<feature type="compositionally biased region" description="Basic and acidic residues" evidence="2">
    <location>
        <begin position="4211"/>
        <end position="4231"/>
    </location>
</feature>
<dbReference type="Proteomes" id="UP000798951">
    <property type="component" value="Unassembled WGS sequence"/>
</dbReference>
<feature type="region of interest" description="Disordered" evidence="2">
    <location>
        <begin position="5942"/>
        <end position="6115"/>
    </location>
</feature>
<dbReference type="Gene3D" id="3.90.176.10">
    <property type="entry name" value="Toxin ADP-ribosyltransferase, Chain A, domain 1"/>
    <property type="match status" value="3"/>
</dbReference>
<feature type="domain" description="Tox-PL" evidence="3">
    <location>
        <begin position="5784"/>
        <end position="5914"/>
    </location>
</feature>
<dbReference type="InterPro" id="IPR057746">
    <property type="entry name" value="CpnT-like_N"/>
</dbReference>
<feature type="region of interest" description="Disordered" evidence="2">
    <location>
        <begin position="2231"/>
        <end position="2259"/>
    </location>
</feature>
<feature type="region of interest" description="Disordered" evidence="2">
    <location>
        <begin position="1671"/>
        <end position="1714"/>
    </location>
</feature>
<feature type="region of interest" description="Disordered" evidence="2">
    <location>
        <begin position="6250"/>
        <end position="6365"/>
    </location>
</feature>
<feature type="compositionally biased region" description="Polar residues" evidence="2">
    <location>
        <begin position="464"/>
        <end position="475"/>
    </location>
</feature>
<feature type="region of interest" description="Disordered" evidence="2">
    <location>
        <begin position="3334"/>
        <end position="3359"/>
    </location>
</feature>
<evidence type="ECO:0000259" key="3">
    <source>
        <dbReference type="Pfam" id="PF15644"/>
    </source>
</evidence>
<sequence>MALYFPSWLEPVEWLVGADWPHGNEDLMWQMGKDLQAAADSAKALVPELEAVVGTVNAAYPQGRGGEAILEWILPLINGEGPDKNGSLTQLADHWGKLATAADSGGDQLQAAKLNFYIAGAWLMAELAWAAAAGPGAPLAHAIVIAHARKLFSWLGNRLARGIGGVIAGNITEEVIERISVKLVYEILQEAFVETGQGTSQELAVQYIQNKTGHINGYDGEAVWLNAKTSFVAGGVGGGVGFGLGRKLPTTNGGWEGARNGALTGAGAGVAGATAAYFAGSAFAGKWQDFDPRSITGGAASGAGPSAIHGARGHTDRAGPMNYDPTSSPNGGESTSGDTSTDDSDTNGAGSTNGGATNADPGNSNRSETTPSSGETHSSDTADADAMSPANPAESVENSDSTQQTAQPAGQPGAATAELSTDPTSQQFPIDAGPTPTHSDTAQADSTSTTGPTATSPPADTPSQQTATPGSSTPDDASAQSSNAAPTSSAAATEGPATTGEHRPAEAGSVGSTSAAATLDPELLQADTASAAEASTSTATGATTPSTTPPVSATPSATAAESTRASSPATSAPEARTTGPGTPSPATSNGSAPNRGRLRRAHAHTGPDDVPDRTPTVAGVSESASEQVAEPRAGTGTNTPIDVTVQARATGAKPPSNSADPAPLEQTEIAAAAAAPDGAENHVPPDAGTSATATTSEDTAPPVATVEPDDDAAGLTQQAKPDDRSPHEAEQEALGGTVAGGHRNADPHAEPVETAPQPTRRESGLLPDTARAAEVTEPNLRSIRFDLSEQTLRRVESTARERDQLMEAIRAEAAFAEDDPRIQQAAAKIAAASVLAGADFLAALGADLVTERVAMLGSEPNRILLLANGDIPDRSRIQQLLTTAMTSSPELTSALARPDTRIEVLRVLLTDSVAHIRVLSTERAAEVMAWIEAGRLTSAHSDTDHTHAIQDLVAQRDALNHERHLQRIKRDERAERFGLEDPAQALSAHNIETTIRQLTDRIVGVEHVAARGDLDGYTVAEEVSEETLIDRRKEIAKLQAAAWRVVKLDWDWSAYSRRIIELTGEVSDTTISPTVLAELDALAVTRVETAVAAEPYRVMRDDLTARLSEDTLGPLARSRLTALLEEATRQVELADNRIGRALDQMALMRGAGRAEVLERGGRMLTDRVGFIPGATPRLIVFAAREASDTPPHELDSALESALLVSPTAVRAIRTPAARIEFTRVIADDNGGWRLDNAGSPRRLLAEPRRTGLAQHMPATIAGWLDATGNRRFVDESQPWRGGRGHEPEWFGDGKERDPTKEPPKGITGWAMDPVQTSVLGNLETLPPGHVFKELTPAIPTAPDHFAVPFEVYSSPIDGLLYNAARLVLETVGVFAGVRLRRDPLNPARLMVTYKWHPKLGWFARRTNPDYRPLVDVQPRIHQWDEAEHAVVIDAPSVPLQERQQAEQQAWAQVQDWADTEYRRFRDNDHDIDRIVANLAARDEDYRIRHADKLIDKIRSTVSRLNDEFGPANDRVLAKLTDWVAGQLHEDFRAQAPNIIDAIVYREMDVVGTVADRLAGSTFTHSEIGQIKNHLMRDRHLVIDRRTGDPVRQRMDAVADIAEAWIRLTYGEPMDADILLLQNSLAGSRYLAENADTLWREADRYAIGLGLDWNSHRPPAAAWRIDIKYAPQPLEPEPAPLPPTRDRKPESSRTPAATPEPTAIYDNGPSPATPLSDLLARAEAAEATQRRAARRIAEIAAAVTGSAPTIPGPRALGHAVIVHIDAELTRPAPELTTIPTDPDHSVRIVWERLARDQRHERLTEFRADVERQLTRYLDAHAEERELRSELRDAAAAEALRAAGARTVADRIGILDGDVPRALVLTTNSDTEPLFDDKNWRELTAAGTEISFQRVVLDDAGQPHLVDWRAPSGDGQYRTANDRLDAIELNAARRIDEVMRTAIPPNTPFVNEPAFADRIDETHRQVLAHIATARATAVSEIAEVGAAQSGSRFALELADAIAEFTSTVEQQQQANEVSRAPNATWTYGTPRPHATTPQVAANIADLTARAEAAMRRAMSAADALTAIRRTLDGGARPVGPRITHAHIDQHIEAAIASAREAVGRDGMSQTDRIARYQEIRALNALRNAAAEHFSRYRAARTDARQLSDAATELAIADVLAAAGISQAHQGVGMLPGESGRVLVAFAGADPHLSALSEKDHWHRLARGEQVLFHRVFVDEHGRVHVADADLRTNAHDDGLDNRSAHAKAGTPHSQHPTSGIAETPTTATTIAAPAFDIIRSVTAHGAALELRTRLHIDHDPATSPDARRIQAIVDTAYREIFGNGTWYSPRTGEPIRFSLDFVEDLEVAHLRSGCLDTTLDIDAAGHRLALDLRAHLGLAPTNATDTDSIVDENDLLLVTREARLGGLRLTVPDIETAYAVAGGRSELVPLENHDLQVALEHAARLPSGEFVRGFDPRTSPVANLINPGGYRAPGRGYNCWVVAVAGLLTFLGDPQVARPVRGTEGVGSARDVADWLHAGLVSWNTEADVRSRFDNVHSYIAGLGPGAVATVHIDYQESDANGDLLYDADGTPVVSNHALLIVFPLDAAHPVWWCPQAQEVWDSPPADYITPASRLLAIPIRPDGTPALDYTDPDSGRSPAIHHPSTGADLRSADHPVRVRLDSDSDRAGTRGPTRYADRNAAVRSELQHRRDNQLPELPDSLGDRQVRRGDDHRVAAAGRPALSTSHPDPHGTDVQRDHARSLPDPSATPSRGENARRGVSPDDRQAGVGLQSHLLSRHSGRALDPGATNPYRGLADDGHTRGLDSADAQTTPPAAISGLENPPRTGTSEAPPSQTGGAVRPRDLFDSNAQDAWAEAAYDHFRTTDNDVTAMAEYFARQVLDTADSAGYSRADLRRVKNHLFRDEHPLNVYDEDGVVIGLANRRYEASADIAEAWMRLSNGTPLPEDLILLDHELAEMAYYTKFPGASYREAHHAADQIANWEKLWQTRPPVRTGENFEEWIRVHGDQLAVSAEIGDRAGGDLPVRAARQDGSRTHDQQGGLLGDSGGRDNRPLGGDHRGQGDDPASNGRGLGEVGKPASLGQPPVRHEPSNPQVQQELRRLARESTLAATKHYDAARELRTVATSLGLDPGRRGPRTLFDAVDAAIRARTAAVEAVYAARPNTADDLVRHLPDRYRVEQESEFLAATRAVAQQQLTRYLDAIATERELRAAALRVAITDVLATRGAVERTEGLGVVSGHPLRALAISGTDPTALTDNVTMDKFRDSGISIEYHRVVIDDQGAAFLFDLGVAQHDRSTNVAALGSRYRAGAGRIAETNHSAVARVEHRFATAIDRAARTDTGRRPEQETVTVDPPTRSPDGELVHLAPADLIAHRATTPLASPPDRATATMPASDMLAAELRTAIDRRASATDRLRALAAELGLDVRDRGPHQVWESITRADALAPHHATAGRRLHDYQLADAAVSAAREQLHARAVADALAAAGATTVRPGIGADAHILVATTDPDPYTRTLTPNAHRRLHNTEGHVAIQRVFVSEGGNVHLADLALHRDDLAPRVATEHGSTHTTIGTDTLIRRVATNLRNLGHHDVVVHGNESGLPVDAMGNPVDPQLIIGAVRANPNYQPGTPIRLVSCHSGSDSSWAQQLADALDVEVHAPTDIVGVRNQPGSAAIVHNDGHWRTFEPSSEAQRSSVTPATGELADHRTSRIHTPAADYLSSNTPTPTPGFDITRQPDGTITRISIRIHLRPETGVSTAELADIRNLTHQAIAEICGIAALADQDHLGGPTAPLLLPDGSELQIDAEFVDRPDAAHLRVPITRVRGLIPHGIPSDATPREVAVYLRDHFGLQPHNNTPDKGMRLDGMELYEFRDEIAHQIVAAGTRSPLPSIAEARARAFHPPVSLEHQHYQEELRASALDGDRYVRGFDPRTHPAARLINPGGLVTPSRTANCWEATVAAIMTFYGAPTVARAAQEINLPGRLPEYRGIGDLDAVRRWLGAASVDFAPVGHDARSSADRLHALVAELGPGSSAFVGLSWPGGGRHMLTIVYPDGAACPVWWDAQSQETWDAPPRHIRELTALTAIPLRADGSPFRAAADHEQSASQGIPREEPPMGIPGNGDSPGIRRRVGDSTNPAGPREPYWSADHDPDSRDRSDLPVSELVAEYGDRAVSDGDTERRTTWSPDLPLSDPHAPEAHPRRGRPGLVPGALGVTDPTRQDRTGLRPDHLHEELRLRPVEQPLRPSGGPRSESVRDSGHLASRADNRLLADSARPTDEGHISDVTSDPFRSTSQVVPRDHTPPAPGLHADGVRQGLGSDRAPEVFRHSDTHAQRPELGGQNSGSQPHPRAAGSDTAARQADPSSADPIASEADREYADQRPLSHHRRIADQPDPTRTDPPDARHNDQHPPADRSDEQPRGRLDSRDSDNRRVAEPGRVELLTGTDHDTANGQAPATSRDPAELFDPTVGGRRAALALAYARAVTGNTAIQIPDSVGSQGMTFDEFTAAAGASQGPRGGPGRIVGTLADLIAGLKQVGDRSCAVFYQLDDSLTPLGLWRDPAVQQALQAHYRDALNAHAGVAVHRDGQISFYDPATHTISPEAPLLPMAQPRYGAVFFDSSGTAPADPGNTRAVDEGTEPGKHQVPGHPPTPHDGPAAGGRRVALALSYLRDSTASRFIEPGGRGRYSMSDLLSLTGHRYWTTFSDPGWIAGHLESHGPGSTAFIVERSNPDDPEHDLNNRCAVLTNRGGGLITVYDPALNTSQEYRPGDRTIRPTQVLFHDIDGHPIEPDTVVGESKLTDQHLATSPRPDEARKPFPIGRHTVRRESVKDSLIALLERRGELETALRDNTFTPAIRDKINKIDASIERLPKRTGPVHRLARMAWTEVNRYQTGGFVQEPGYVLATTKNFEPNRSDINVHFTITARSARAFGDPAHLYRRWNGTPFDRHEDIVFERGTSFSVTNRVLDPRTGILHIDLVELAVADSAKPSRRQLASDYTEPDANHRAVLAINHIRAMTGSSFIQPQPVDRNHISPDQVDAAFGRRPTTFRDPAWIEAYLRGHGHGSMAMVCVQDGGLSRRNDARSRAYNDQLIDNAVNSATYVLTNDHGEISLYDPATRATEKFSDSPHYRKISRDHATGFLTYFVDPTGLPVAPTEPGRTVVDDNDEFQKLSQRSAGIYRGRVSPQPISLTSADRAALRNYNENLDAINEDLRTGGGLRWTASEQFHRTLAKFPDYRAVAYRVETLPIGTLLTDYTPGSVVRDSGHAVASKKRPQAVAGDVEFTILSSTGKDVGHYFSRHQNSIVFGLGTEFRVISRHLDPDTGVMEVALMETSDLHRALDVADAALTTSSAPAPPSVVAVTDSPSPVPQLPVDIHRVAAHGMTLEEITATVGRPATPFSNSNWIARYLDNHGPGSSAIVSVENQNTSVARRRLATTGHESRQDAVRSESFLLTNQGGRISVYDPTTRTSTDLSDESSHRLDGHNRLHTFFFDPSGAPMVPTESGPTAIADTSDFRRHAETVQNWYRRNISPRSLYMSMQEKRGLRRFVAGTHTPNDLVDFTNALTTLPVYRGLVYRVDSLPLETIINDYRPGSFVSDWDIRVASKSPAAADAGQVAFRIMSSSGKDVSAYARKHGEPVVILQAAARYQVISRHLNAETGVMEITLLDAALVTTETDPTDAAPLTGPPERNEQVADQDDVPRVAATPYAAEPATAVRSGTTTHVEQNDFATPPLTDIAATREFGPGRIAPLETQAYQDDVERAAGGRAGFDPRTDPVPINDGGMSVPGRFTNCVECVMAGLSSFFGRPTVAFPRESQLLSNGTMGYASGESPRRVAQWLGADLLQFDPALDVTEHYRQLHDLIAELGPGSAAFVATRWQRVDEAGQRVFRPDGSRVLKGGHASAVVFPLDADGPVWWDPQSSTTDDSPSAKFLSDAGQLRVIVLRPDGSVYRAGTDPNQGRSRDLPDNGAWPRPEMATRPHGVRLDRLSGTDGPGARGRGVPEPADAGARQPDSADPPISELVGASGGRQLPGIDQIGHTARGTDLPAPRPAAVDAAATRSGRAGIPDPGRVPGVTEHAGDGVLDADRPAHRSSPADTRGVGTRGGVDTHAEPPREQVADRRDSRVLSPLAAEVHAQFGFDTEAGVAHHAHDPAMADLADRVRRDDRYFTADVHLDDTGAAVIGGRRFSPEEYGDLLSQHTRWDGRTPVRLIGCDAASVPFAARLAAHLGTDVLAPTARAWTDEHGRVYTSGFEIDATGNRRPRIPPDGQWITHHPDGTTTLTTTDGFAPGTPTTDRSSLDPNTARERGWRDRFRSRPRPEQSAVTEPSATDPHLPTTIDLAGGSPARPAPDASAAPPLAESTNTTEQPPVDVPFTLSAPAVAEPAKPYIAPDLSSMPPLRDFIEGSSDDQLMSILSTMNGRYGPFDVRIDHAEYDDVDKFHDREAQFSVKATVHDPESGNIGKIEYFIYLNDDGALVLFHQLIKLDKSAQGQGFAVHYTLAMNEYYGRSDLDVIEIKAGLSGGGYAWARRDFLFDPSPSKLESSVQNIIKRIRTERPKCSPAEQVVLDELSQRLSGAIEHYPKPREIADLAGDDGTLGKRILRGSEWWGRIELNHGL</sequence>
<keyword evidence="1" id="KW-0175">Coiled coil</keyword>
<dbReference type="Pfam" id="PF25547">
    <property type="entry name" value="WXG100_2"/>
    <property type="match status" value="1"/>
</dbReference>
<feature type="compositionally biased region" description="Low complexity" evidence="2">
    <location>
        <begin position="477"/>
        <end position="499"/>
    </location>
</feature>
<feature type="region of interest" description="Disordered" evidence="2">
    <location>
        <begin position="1274"/>
        <end position="1310"/>
    </location>
</feature>
<feature type="compositionally biased region" description="Low complexity" evidence="2">
    <location>
        <begin position="684"/>
        <end position="702"/>
    </location>
</feature>
<feature type="domain" description="Tox-PL" evidence="3">
    <location>
        <begin position="3946"/>
        <end position="4059"/>
    </location>
</feature>
<feature type="region of interest" description="Disordered" evidence="2">
    <location>
        <begin position="3013"/>
        <end position="3095"/>
    </location>
</feature>
<evidence type="ECO:0000256" key="2">
    <source>
        <dbReference type="SAM" id="MobiDB-lite"/>
    </source>
</evidence>
<name>A0ABQ6YR35_9NOCA</name>
<feature type="compositionally biased region" description="Basic and acidic residues" evidence="2">
    <location>
        <begin position="6297"/>
        <end position="6313"/>
    </location>
</feature>
<gene>
    <name evidence="5" type="ORF">FNL39_102445</name>
</gene>
<feature type="compositionally biased region" description="Basic and acidic residues" evidence="2">
    <location>
        <begin position="6100"/>
        <end position="6115"/>
    </location>
</feature>
<evidence type="ECO:0000256" key="1">
    <source>
        <dbReference type="SAM" id="Coils"/>
    </source>
</evidence>
<evidence type="ECO:0000259" key="4">
    <source>
        <dbReference type="Pfam" id="PF25547"/>
    </source>
</evidence>
<reference evidence="5 6" key="1">
    <citation type="submission" date="2019-07" db="EMBL/GenBank/DDBJ databases">
        <title>Genomic Encyclopedia of Type Strains, Phase IV (KMG-IV): sequencing the most valuable type-strain genomes for metagenomic binning, comparative biology and taxonomic classification.</title>
        <authorList>
            <person name="Goeker M."/>
        </authorList>
    </citation>
    <scope>NUCLEOTIDE SEQUENCE [LARGE SCALE GENOMIC DNA]</scope>
    <source>
        <strain evidence="5 6">DSM 44831</strain>
    </source>
</reference>
<feature type="compositionally biased region" description="Basic and acidic residues" evidence="2">
    <location>
        <begin position="3045"/>
        <end position="3060"/>
    </location>
</feature>